<comment type="caution">
    <text evidence="7">The sequence shown here is derived from an EMBL/GenBank/DDBJ whole genome shotgun (WGS) entry which is preliminary data.</text>
</comment>
<feature type="transmembrane region" description="Helical" evidence="5">
    <location>
        <begin position="169"/>
        <end position="187"/>
    </location>
</feature>
<accession>A0ABP9LI87</accession>
<keyword evidence="8" id="KW-1185">Reference proteome</keyword>
<feature type="transmembrane region" description="Helical" evidence="5">
    <location>
        <begin position="21"/>
        <end position="41"/>
    </location>
</feature>
<evidence type="ECO:0000313" key="7">
    <source>
        <dbReference type="EMBL" id="GAA5076939.1"/>
    </source>
</evidence>
<organism evidence="7 8">
    <name type="scientific">[Roseibacterium] beibuensis</name>
    <dbReference type="NCBI Taxonomy" id="1193142"/>
    <lineage>
        <taxon>Bacteria</taxon>
        <taxon>Pseudomonadati</taxon>
        <taxon>Pseudomonadota</taxon>
        <taxon>Alphaproteobacteria</taxon>
        <taxon>Rhodobacterales</taxon>
        <taxon>Roseobacteraceae</taxon>
        <taxon>Roseicyclus</taxon>
    </lineage>
</organism>
<feature type="transmembrane region" description="Helical" evidence="5">
    <location>
        <begin position="245"/>
        <end position="267"/>
    </location>
</feature>
<dbReference type="EMBL" id="BAABHW010000004">
    <property type="protein sequence ID" value="GAA5076939.1"/>
    <property type="molecule type" value="Genomic_DNA"/>
</dbReference>
<dbReference type="Proteomes" id="UP001499910">
    <property type="component" value="Unassembled WGS sequence"/>
</dbReference>
<dbReference type="InterPro" id="IPR011547">
    <property type="entry name" value="SLC26A/SulP_dom"/>
</dbReference>
<proteinExistence type="predicted"/>
<evidence type="ECO:0000256" key="4">
    <source>
        <dbReference type="ARBA" id="ARBA00023136"/>
    </source>
</evidence>
<sequence>MTPKILTTLKSYDRPTFLADLGAGVTVAMVALPLSMAIAIASGAGPAQGLVTAIVAGFLISLLGGSRVQIGGPTGAFIVVVADVIAEHGYDGLVLATFMAGAILLLAGALRAGRLIRLVPEAVINGFTIGIAVIIASSQIKDLFGLSLAEVPAAFLEKLPALWAVRDTLSPATLAIGLVTMAAIVILRRAFPRFPGLILAVGATSAIVALAGLPVETIAARFGDLPRSLPMPGLPDLSPARLAELLPSAVIIAFLAGIESLLSAMVADRMIGGQHRPNAELLAQGAANLGSALFGGLPATGAIARTATNVRAGGKTPVAGLVHALTILLVMLLAAPLAGYLAMPALAALLLLTAWNMSEPHRWRGYLKDRRSDQILLAMTFLLTVLADLTVAIGVGVAVGLALRLARRDVPEAEWTPPKH</sequence>
<reference evidence="8" key="1">
    <citation type="journal article" date="2019" name="Int. J. Syst. Evol. Microbiol.">
        <title>The Global Catalogue of Microorganisms (GCM) 10K type strain sequencing project: providing services to taxonomists for standard genome sequencing and annotation.</title>
        <authorList>
            <consortium name="The Broad Institute Genomics Platform"/>
            <consortium name="The Broad Institute Genome Sequencing Center for Infectious Disease"/>
            <person name="Wu L."/>
            <person name="Ma J."/>
        </authorList>
    </citation>
    <scope>NUCLEOTIDE SEQUENCE [LARGE SCALE GENOMIC DNA]</scope>
    <source>
        <strain evidence="8">JCM 18015</strain>
    </source>
</reference>
<evidence type="ECO:0000256" key="5">
    <source>
        <dbReference type="SAM" id="Phobius"/>
    </source>
</evidence>
<evidence type="ECO:0000313" key="8">
    <source>
        <dbReference type="Proteomes" id="UP001499910"/>
    </source>
</evidence>
<feature type="transmembrane region" description="Helical" evidence="5">
    <location>
        <begin position="375"/>
        <end position="403"/>
    </location>
</feature>
<name>A0ABP9LI87_9RHOB</name>
<dbReference type="InterPro" id="IPR001902">
    <property type="entry name" value="SLC26A/SulP_fam"/>
</dbReference>
<feature type="transmembrane region" description="Helical" evidence="5">
    <location>
        <begin position="47"/>
        <end position="63"/>
    </location>
</feature>
<evidence type="ECO:0000256" key="1">
    <source>
        <dbReference type="ARBA" id="ARBA00004141"/>
    </source>
</evidence>
<keyword evidence="2 5" id="KW-0812">Transmembrane</keyword>
<dbReference type="Pfam" id="PF00916">
    <property type="entry name" value="Sulfate_transp"/>
    <property type="match status" value="1"/>
</dbReference>
<evidence type="ECO:0000259" key="6">
    <source>
        <dbReference type="Pfam" id="PF00916"/>
    </source>
</evidence>
<feature type="transmembrane region" description="Helical" evidence="5">
    <location>
        <begin position="122"/>
        <end position="140"/>
    </location>
</feature>
<feature type="transmembrane region" description="Helical" evidence="5">
    <location>
        <begin position="194"/>
        <end position="215"/>
    </location>
</feature>
<keyword evidence="3 5" id="KW-1133">Transmembrane helix</keyword>
<dbReference type="PANTHER" id="PTHR11814">
    <property type="entry name" value="SULFATE TRANSPORTER"/>
    <property type="match status" value="1"/>
</dbReference>
<feature type="transmembrane region" description="Helical" evidence="5">
    <location>
        <begin position="92"/>
        <end position="110"/>
    </location>
</feature>
<feature type="transmembrane region" description="Helical" evidence="5">
    <location>
        <begin position="325"/>
        <end position="355"/>
    </location>
</feature>
<evidence type="ECO:0000256" key="2">
    <source>
        <dbReference type="ARBA" id="ARBA00022692"/>
    </source>
</evidence>
<comment type="subcellular location">
    <subcellularLocation>
        <location evidence="1">Membrane</location>
        <topology evidence="1">Multi-pass membrane protein</topology>
    </subcellularLocation>
</comment>
<dbReference type="RefSeq" id="WP_259549781.1">
    <property type="nucleotide sequence ID" value="NZ_BAABHW010000004.1"/>
</dbReference>
<gene>
    <name evidence="7" type="ORF">GCM10023209_26610</name>
</gene>
<protein>
    <recommendedName>
        <fullName evidence="6">SLC26A/SulP transporter domain-containing protein</fullName>
    </recommendedName>
</protein>
<keyword evidence="4 5" id="KW-0472">Membrane</keyword>
<evidence type="ECO:0000256" key="3">
    <source>
        <dbReference type="ARBA" id="ARBA00022989"/>
    </source>
</evidence>
<feature type="domain" description="SLC26A/SulP transporter" evidence="6">
    <location>
        <begin position="17"/>
        <end position="378"/>
    </location>
</feature>